<dbReference type="CDD" id="cd00733">
    <property type="entry name" value="GlyRS_alpha_core"/>
    <property type="match status" value="1"/>
</dbReference>
<dbReference type="InterPro" id="IPR045864">
    <property type="entry name" value="aa-tRNA-synth_II/BPL/LPL"/>
</dbReference>
<keyword evidence="4 9" id="KW-0547">Nucleotide-binding</keyword>
<dbReference type="NCBIfam" id="NF006827">
    <property type="entry name" value="PRK09348.1"/>
    <property type="match status" value="1"/>
</dbReference>
<evidence type="ECO:0000313" key="13">
    <source>
        <dbReference type="Proteomes" id="UP000092509"/>
    </source>
</evidence>
<dbReference type="InterPro" id="IPR002310">
    <property type="entry name" value="Gly-tRNA_ligase_asu"/>
</dbReference>
<name>A0A1B8Q281_FAUOS</name>
<comment type="similarity">
    <text evidence="1 9">Belongs to the class-II aminoacyl-tRNA synthetase family.</text>
</comment>
<evidence type="ECO:0000256" key="5">
    <source>
        <dbReference type="ARBA" id="ARBA00022840"/>
    </source>
</evidence>
<keyword evidence="6 9" id="KW-0648">Protein biosynthesis</keyword>
<evidence type="ECO:0000313" key="14">
    <source>
        <dbReference type="Proteomes" id="UP000229521"/>
    </source>
</evidence>
<keyword evidence="9" id="KW-0963">Cytoplasm</keyword>
<dbReference type="NCBIfam" id="TIGR00388">
    <property type="entry name" value="glyQ"/>
    <property type="match status" value="1"/>
</dbReference>
<dbReference type="EMBL" id="PKJS01000018">
    <property type="protein sequence ID" value="PKZ67924.1"/>
    <property type="molecule type" value="Genomic_DNA"/>
</dbReference>
<evidence type="ECO:0000256" key="7">
    <source>
        <dbReference type="ARBA" id="ARBA00023146"/>
    </source>
</evidence>
<dbReference type="EMBL" id="LZMT01000031">
    <property type="protein sequence ID" value="OBX62974.1"/>
    <property type="molecule type" value="Genomic_DNA"/>
</dbReference>
<dbReference type="PANTHER" id="PTHR30075">
    <property type="entry name" value="GLYCYL-TRNA SYNTHETASE"/>
    <property type="match status" value="1"/>
</dbReference>
<comment type="subunit">
    <text evidence="2 9">Tetramer of two alpha and two beta subunits.</text>
</comment>
<dbReference type="EC" id="6.1.1.14" evidence="9"/>
<dbReference type="Gene3D" id="1.20.58.180">
    <property type="entry name" value="Class II aaRS and biotin synthetases, domain 2"/>
    <property type="match status" value="1"/>
</dbReference>
<comment type="catalytic activity">
    <reaction evidence="8 9">
        <text>tRNA(Gly) + glycine + ATP = glycyl-tRNA(Gly) + AMP + diphosphate</text>
        <dbReference type="Rhea" id="RHEA:16013"/>
        <dbReference type="Rhea" id="RHEA-COMP:9664"/>
        <dbReference type="Rhea" id="RHEA-COMP:9683"/>
        <dbReference type="ChEBI" id="CHEBI:30616"/>
        <dbReference type="ChEBI" id="CHEBI:33019"/>
        <dbReference type="ChEBI" id="CHEBI:57305"/>
        <dbReference type="ChEBI" id="CHEBI:78442"/>
        <dbReference type="ChEBI" id="CHEBI:78522"/>
        <dbReference type="ChEBI" id="CHEBI:456215"/>
        <dbReference type="EC" id="6.1.1.14"/>
    </reaction>
</comment>
<dbReference type="SUPFAM" id="SSF55681">
    <property type="entry name" value="Class II aaRS and biotin synthetases"/>
    <property type="match status" value="1"/>
</dbReference>
<dbReference type="HAMAP" id="MF_00254">
    <property type="entry name" value="Gly_tRNA_synth_alpha"/>
    <property type="match status" value="1"/>
</dbReference>
<proteinExistence type="inferred from homology"/>
<protein>
    <recommendedName>
        <fullName evidence="9">Glycine--tRNA ligase alpha subunit</fullName>
        <ecNumber evidence="9">6.1.1.14</ecNumber>
    </recommendedName>
    <alternativeName>
        <fullName evidence="9">Glycyl-tRNA synthetase alpha subunit</fullName>
        <shortName evidence="9">GlyRS</shortName>
    </alternativeName>
</protein>
<dbReference type="GO" id="GO:0004820">
    <property type="term" value="F:glycine-tRNA ligase activity"/>
    <property type="evidence" value="ECO:0007669"/>
    <property type="project" value="UniProtKB-UniRule"/>
</dbReference>
<evidence type="ECO:0000256" key="8">
    <source>
        <dbReference type="ARBA" id="ARBA00047937"/>
    </source>
</evidence>
<evidence type="ECO:0000313" key="12">
    <source>
        <dbReference type="EMBL" id="PKZ67924.1"/>
    </source>
</evidence>
<evidence type="ECO:0000256" key="3">
    <source>
        <dbReference type="ARBA" id="ARBA00022598"/>
    </source>
</evidence>
<dbReference type="GO" id="GO:0005524">
    <property type="term" value="F:ATP binding"/>
    <property type="evidence" value="ECO:0007669"/>
    <property type="project" value="UniProtKB-UniRule"/>
</dbReference>
<dbReference type="FunFam" id="3.30.930.10:FF:000006">
    <property type="entry name" value="Glycine--tRNA ligase alpha subunit"/>
    <property type="match status" value="1"/>
</dbReference>
<dbReference type="AlphaFoldDB" id="A0A1B8Q281"/>
<dbReference type="EMBL" id="CP024176">
    <property type="protein sequence ID" value="ATW70878.1"/>
    <property type="molecule type" value="Genomic_DNA"/>
</dbReference>
<gene>
    <name evidence="9 12" type="primary">glyQ</name>
    <name evidence="11" type="ORF">A9299_11220</name>
    <name evidence="12" type="ORF">CYJ96_11310</name>
    <name evidence="10" type="ORF">YHS_10875</name>
</gene>
<keyword evidence="7 9" id="KW-0030">Aminoacyl-tRNA synthetase</keyword>
<comment type="subcellular location">
    <subcellularLocation>
        <location evidence="9">Cytoplasm</location>
    </subcellularLocation>
</comment>
<dbReference type="GO" id="GO:0005829">
    <property type="term" value="C:cytosol"/>
    <property type="evidence" value="ECO:0007669"/>
    <property type="project" value="TreeGrafter"/>
</dbReference>
<accession>A0A1B8Q281</accession>
<keyword evidence="5 9" id="KW-0067">ATP-binding</keyword>
<evidence type="ECO:0000313" key="11">
    <source>
        <dbReference type="EMBL" id="OBX62974.1"/>
    </source>
</evidence>
<organism evidence="12 15">
    <name type="scientific">Faucicola osloensis</name>
    <name type="common">Moraxella osloensis</name>
    <dbReference type="NCBI Taxonomy" id="34062"/>
    <lineage>
        <taxon>Bacteria</taxon>
        <taxon>Pseudomonadati</taxon>
        <taxon>Pseudomonadota</taxon>
        <taxon>Gammaproteobacteria</taxon>
        <taxon>Moraxellales</taxon>
        <taxon>Moraxellaceae</taxon>
        <taxon>Faucicola</taxon>
    </lineage>
</organism>
<sequence>MTFQQLILTLQNYWAEKGCVVLQPYDMEMGAGTFHTATFLRALGPERWHAAYVQPSRRPTDGRYGDNPNRLQHYYQFQVVLKPNPPDIQELYLGSLKAIGIDTLTHDVRFVEDNWESPTLGAWGLGWEVWLNGMEVTQFTYFQQVGGIECFPVTGEITYGLERLAMYIQGVDSVYDLVWTDGEFGRVTYGDVFHQNEVEQSTYNFEHADVAKMFELFDFYESQADKLVGLNLPLPAYEMVLKASHTFNLLDARGAISVTERQRFILRVRTLARKVAQSYVETRAKLGFPLADDAHKADALEKYLPKEAISKQQMTEADKSQ</sequence>
<keyword evidence="3 9" id="KW-0436">Ligase</keyword>
<dbReference type="Pfam" id="PF02091">
    <property type="entry name" value="tRNA-synt_2e"/>
    <property type="match status" value="1"/>
</dbReference>
<dbReference type="Proteomes" id="UP000234914">
    <property type="component" value="Unassembled WGS sequence"/>
</dbReference>
<dbReference type="Gene3D" id="3.30.930.10">
    <property type="entry name" value="Bira Bifunctional Protein, Domain 2"/>
    <property type="match status" value="1"/>
</dbReference>
<dbReference type="PRINTS" id="PR01044">
    <property type="entry name" value="TRNASYNTHGA"/>
</dbReference>
<dbReference type="PROSITE" id="PS50861">
    <property type="entry name" value="AA_TRNA_LIGASE_II_GLYAB"/>
    <property type="match status" value="1"/>
</dbReference>
<reference evidence="10" key="2">
    <citation type="submission" date="2017-11" db="EMBL/GenBank/DDBJ databases">
        <title>Complete Genome Sequence from Moraxella oslensis YHS isolated from human skin.</title>
        <authorList>
            <person name="Lee K."/>
            <person name="Lim J.Y."/>
            <person name="Hwang I."/>
        </authorList>
    </citation>
    <scope>NUCLEOTIDE SEQUENCE</scope>
    <source>
        <strain evidence="10">YHS</strain>
    </source>
</reference>
<evidence type="ECO:0000256" key="6">
    <source>
        <dbReference type="ARBA" id="ARBA00022917"/>
    </source>
</evidence>
<evidence type="ECO:0000313" key="15">
    <source>
        <dbReference type="Proteomes" id="UP000234914"/>
    </source>
</evidence>
<dbReference type="InterPro" id="IPR006194">
    <property type="entry name" value="Gly-tRNA-synth_heterodimer"/>
</dbReference>
<evidence type="ECO:0000256" key="4">
    <source>
        <dbReference type="ARBA" id="ARBA00022741"/>
    </source>
</evidence>
<reference evidence="14" key="4">
    <citation type="journal article" date="2018" name="Genome Announc.">
        <title>Complete Genome Sequences of Three Moraxella osloensis Strains Isolated from Human Skin.</title>
        <authorList>
            <person name="Lim J.Y."/>
            <person name="Hwang I."/>
            <person name="Ganzorig M."/>
            <person name="Huang S.L."/>
            <person name="Cho G.S."/>
            <person name="Franz C.M.A.P."/>
            <person name="Lee K."/>
        </authorList>
    </citation>
    <scope>NUCLEOTIDE SEQUENCE [LARGE SCALE GENOMIC DNA]</scope>
    <source>
        <strain evidence="14">YHS</strain>
    </source>
</reference>
<reference evidence="11 13" key="1">
    <citation type="submission" date="2016-06" db="EMBL/GenBank/DDBJ databases">
        <title>Draft genome of Moraxella osloensis CCUG 67237.</title>
        <authorList>
            <person name="Salva-Serra F."/>
            <person name="Engstrom-Jakobsson H."/>
            <person name="Thorell K."/>
            <person name="Gonzales-Siles L."/>
            <person name="Karlsson R."/>
            <person name="Boulund F."/>
            <person name="Engstrand L."/>
            <person name="Kristiansson E."/>
            <person name="Moore E."/>
        </authorList>
    </citation>
    <scope>NUCLEOTIDE SEQUENCE [LARGE SCALE GENOMIC DNA]</scope>
    <source>
        <strain evidence="11 13">CCUG 67237</strain>
    </source>
</reference>
<dbReference type="RefSeq" id="WP_065263241.1">
    <property type="nucleotide sequence ID" value="NZ_JAHXOB010000019.1"/>
</dbReference>
<evidence type="ECO:0000256" key="2">
    <source>
        <dbReference type="ARBA" id="ARBA00011209"/>
    </source>
</evidence>
<reference evidence="12 15" key="3">
    <citation type="submission" date="2017-12" db="EMBL/GenBank/DDBJ databases">
        <title>Phylogenetic diversity of female urinary microbiome.</title>
        <authorList>
            <person name="Thomas-White K."/>
            <person name="Wolfe A.J."/>
        </authorList>
    </citation>
    <scope>NUCLEOTIDE SEQUENCE [LARGE SCALE GENOMIC DNA]</scope>
    <source>
        <strain evidence="12 15">UMB0416</strain>
    </source>
</reference>
<evidence type="ECO:0000256" key="9">
    <source>
        <dbReference type="HAMAP-Rule" id="MF_00254"/>
    </source>
</evidence>
<dbReference type="GO" id="GO:0006426">
    <property type="term" value="P:glycyl-tRNA aminoacylation"/>
    <property type="evidence" value="ECO:0007669"/>
    <property type="project" value="UniProtKB-UniRule"/>
</dbReference>
<dbReference type="PANTHER" id="PTHR30075:SF2">
    <property type="entry name" value="GLYCINE--TRNA LIGASE, CHLOROPLASTIC_MITOCHONDRIAL 2"/>
    <property type="match status" value="1"/>
</dbReference>
<evidence type="ECO:0000313" key="10">
    <source>
        <dbReference type="EMBL" id="ATW70878.1"/>
    </source>
</evidence>
<evidence type="ECO:0000256" key="1">
    <source>
        <dbReference type="ARBA" id="ARBA00008226"/>
    </source>
</evidence>